<keyword evidence="4 9" id="KW-0812">Transmembrane</keyword>
<feature type="transmembrane region" description="Helical" evidence="9">
    <location>
        <begin position="182"/>
        <end position="206"/>
    </location>
</feature>
<comment type="subcellular location">
    <subcellularLocation>
        <location evidence="1 9">Cell membrane</location>
        <topology evidence="1 9">Multi-pass membrane protein</topology>
    </subcellularLocation>
</comment>
<dbReference type="RefSeq" id="WP_045232227.1">
    <property type="nucleotide sequence ID" value="NZ_BBJU01000028.1"/>
</dbReference>
<keyword evidence="5" id="KW-0571">Peptide transport</keyword>
<gene>
    <name evidence="12" type="ORF">RRU01S_28_00330</name>
</gene>
<dbReference type="GO" id="GO:0015031">
    <property type="term" value="P:protein transport"/>
    <property type="evidence" value="ECO:0007669"/>
    <property type="project" value="UniProtKB-KW"/>
</dbReference>
<organism evidence="12 13">
    <name type="scientific">Agrobacterium rubi TR3 = NBRC 13261</name>
    <dbReference type="NCBI Taxonomy" id="1368415"/>
    <lineage>
        <taxon>Bacteria</taxon>
        <taxon>Pseudomonadati</taxon>
        <taxon>Pseudomonadota</taxon>
        <taxon>Alphaproteobacteria</taxon>
        <taxon>Hyphomicrobiales</taxon>
        <taxon>Rhizobiaceae</taxon>
        <taxon>Rhizobium/Agrobacterium group</taxon>
        <taxon>Agrobacterium</taxon>
    </lineage>
</organism>
<dbReference type="InterPro" id="IPR050366">
    <property type="entry name" value="BP-dependent_transpt_permease"/>
</dbReference>
<feature type="domain" description="ABC transmembrane type-1" evidence="11">
    <location>
        <begin position="133"/>
        <end position="321"/>
    </location>
</feature>
<feature type="transmembrane region" description="Helical" evidence="9">
    <location>
        <begin position="66"/>
        <end position="93"/>
    </location>
</feature>
<evidence type="ECO:0000313" key="13">
    <source>
        <dbReference type="Proteomes" id="UP000028701"/>
    </source>
</evidence>
<dbReference type="GO" id="GO:0055085">
    <property type="term" value="P:transmembrane transport"/>
    <property type="evidence" value="ECO:0007669"/>
    <property type="project" value="InterPro"/>
</dbReference>
<dbReference type="InterPro" id="IPR025966">
    <property type="entry name" value="OppC_N"/>
</dbReference>
<reference evidence="12 13" key="1">
    <citation type="submission" date="2014-08" db="EMBL/GenBank/DDBJ databases">
        <title>Whole genome shotgun sequence of Rhizobium rubi NBRC 13261.</title>
        <authorList>
            <person name="Katano-Makiyama Y."/>
            <person name="Hosoyama A."/>
            <person name="Hashimoto M."/>
            <person name="Hosoyama Y."/>
            <person name="Noguchi M."/>
            <person name="Tsuchikane K."/>
            <person name="Uohara A."/>
            <person name="Ohji S."/>
            <person name="Ichikawa N."/>
            <person name="Kimura A."/>
            <person name="Yamazoe A."/>
            <person name="Fujita N."/>
        </authorList>
    </citation>
    <scope>NUCLEOTIDE SEQUENCE [LARGE SCALE GENOMIC DNA]</scope>
    <source>
        <strain evidence="12 13">NBRC 13261</strain>
    </source>
</reference>
<evidence type="ECO:0000256" key="3">
    <source>
        <dbReference type="ARBA" id="ARBA00022475"/>
    </source>
</evidence>
<evidence type="ECO:0000256" key="8">
    <source>
        <dbReference type="ARBA" id="ARBA00023136"/>
    </source>
</evidence>
<evidence type="ECO:0000256" key="4">
    <source>
        <dbReference type="ARBA" id="ARBA00022692"/>
    </source>
</evidence>
<evidence type="ECO:0000256" key="7">
    <source>
        <dbReference type="ARBA" id="ARBA00022989"/>
    </source>
</evidence>
<keyword evidence="7 9" id="KW-1133">Transmembrane helix</keyword>
<evidence type="ECO:0000259" key="11">
    <source>
        <dbReference type="PROSITE" id="PS50928"/>
    </source>
</evidence>
<keyword evidence="3" id="KW-1003">Cell membrane</keyword>
<evidence type="ECO:0000256" key="9">
    <source>
        <dbReference type="RuleBase" id="RU363032"/>
    </source>
</evidence>
<keyword evidence="2 9" id="KW-0813">Transport</keyword>
<comment type="similarity">
    <text evidence="9">Belongs to the binding-protein-dependent transport system permease family.</text>
</comment>
<comment type="caution">
    <text evidence="12">The sequence shown here is derived from an EMBL/GenBank/DDBJ whole genome shotgun (WGS) entry which is preliminary data.</text>
</comment>
<dbReference type="EMBL" id="BBJU01000028">
    <property type="protein sequence ID" value="GAK72790.1"/>
    <property type="molecule type" value="Genomic_DNA"/>
</dbReference>
<dbReference type="GO" id="GO:0015833">
    <property type="term" value="P:peptide transport"/>
    <property type="evidence" value="ECO:0007669"/>
    <property type="project" value="UniProtKB-KW"/>
</dbReference>
<dbReference type="eggNOG" id="COG1173">
    <property type="taxonomic scope" value="Bacteria"/>
</dbReference>
<dbReference type="SUPFAM" id="SSF161098">
    <property type="entry name" value="MetI-like"/>
    <property type="match status" value="1"/>
</dbReference>
<dbReference type="AlphaFoldDB" id="A0A081D1J4"/>
<dbReference type="Pfam" id="PF12911">
    <property type="entry name" value="OppC_N"/>
    <property type="match status" value="1"/>
</dbReference>
<dbReference type="InterPro" id="IPR035906">
    <property type="entry name" value="MetI-like_sf"/>
</dbReference>
<dbReference type="PROSITE" id="PS50928">
    <property type="entry name" value="ABC_TM1"/>
    <property type="match status" value="1"/>
</dbReference>
<sequence>MSSSNTTAFLQAADIAKQSKAETASPIAKEPKGDQKPWPYLHAPDALSARTVSVPRKGLRRELKIFLTNPNAIVGLLFLATVIVTALLAPILYPGDPLEMVTLPFLWPGQNAAYPLGTDSMGRDVMAGIVHGARISLTVGVVATVIGLTIGITIGAFAGYFGGLVDDILVKIIEIFQTLPNFVLLVVLVAIAQPSVTTVTSAIGIITWPMVARLTRAEFRAIREKDYVLAARSLGYGHARIVFKEILPNALPPIIVTSSVMVAGAILMEAALSFMGLGDPNRVSWGSMIGSGRDVIRTAWYLTALPGLAIVFTVISLNLISDGLNDALNPRFSEECR</sequence>
<accession>A0A081D1J4</accession>
<dbReference type="InterPro" id="IPR000515">
    <property type="entry name" value="MetI-like"/>
</dbReference>
<dbReference type="Gene3D" id="1.10.3720.10">
    <property type="entry name" value="MetI-like"/>
    <property type="match status" value="1"/>
</dbReference>
<feature type="transmembrane region" description="Helical" evidence="9">
    <location>
        <begin position="254"/>
        <end position="278"/>
    </location>
</feature>
<evidence type="ECO:0000256" key="10">
    <source>
        <dbReference type="SAM" id="MobiDB-lite"/>
    </source>
</evidence>
<name>A0A081D1J4_9HYPH</name>
<dbReference type="CDD" id="cd06261">
    <property type="entry name" value="TM_PBP2"/>
    <property type="match status" value="1"/>
</dbReference>
<evidence type="ECO:0000256" key="5">
    <source>
        <dbReference type="ARBA" id="ARBA00022856"/>
    </source>
</evidence>
<keyword evidence="8 9" id="KW-0472">Membrane</keyword>
<dbReference type="Pfam" id="PF00528">
    <property type="entry name" value="BPD_transp_1"/>
    <property type="match status" value="1"/>
</dbReference>
<dbReference type="PANTHER" id="PTHR43386">
    <property type="entry name" value="OLIGOPEPTIDE TRANSPORT SYSTEM PERMEASE PROTEIN APPC"/>
    <property type="match status" value="1"/>
</dbReference>
<evidence type="ECO:0000256" key="2">
    <source>
        <dbReference type="ARBA" id="ARBA00022448"/>
    </source>
</evidence>
<dbReference type="Proteomes" id="UP000028701">
    <property type="component" value="Unassembled WGS sequence"/>
</dbReference>
<feature type="transmembrane region" description="Helical" evidence="9">
    <location>
        <begin position="135"/>
        <end position="161"/>
    </location>
</feature>
<proteinExistence type="inferred from homology"/>
<dbReference type="PANTHER" id="PTHR43386:SF1">
    <property type="entry name" value="D,D-DIPEPTIDE TRANSPORT SYSTEM PERMEASE PROTEIN DDPC-RELATED"/>
    <property type="match status" value="1"/>
</dbReference>
<protein>
    <submittedName>
        <fullName evidence="12">Putative ABC transporter permease protein</fullName>
    </submittedName>
</protein>
<keyword evidence="6" id="KW-0653">Protein transport</keyword>
<feature type="region of interest" description="Disordered" evidence="10">
    <location>
        <begin position="16"/>
        <end position="40"/>
    </location>
</feature>
<dbReference type="GO" id="GO:0005886">
    <property type="term" value="C:plasma membrane"/>
    <property type="evidence" value="ECO:0007669"/>
    <property type="project" value="UniProtKB-SubCell"/>
</dbReference>
<dbReference type="OrthoDB" id="9766870at2"/>
<feature type="transmembrane region" description="Helical" evidence="9">
    <location>
        <begin position="299"/>
        <end position="320"/>
    </location>
</feature>
<evidence type="ECO:0000256" key="1">
    <source>
        <dbReference type="ARBA" id="ARBA00004651"/>
    </source>
</evidence>
<evidence type="ECO:0000256" key="6">
    <source>
        <dbReference type="ARBA" id="ARBA00022927"/>
    </source>
</evidence>
<evidence type="ECO:0000313" key="12">
    <source>
        <dbReference type="EMBL" id="GAK72790.1"/>
    </source>
</evidence>